<dbReference type="EMBL" id="LXQA010008801">
    <property type="protein sequence ID" value="MCH85594.1"/>
    <property type="molecule type" value="Genomic_DNA"/>
</dbReference>
<organism evidence="1 2">
    <name type="scientific">Trifolium medium</name>
    <dbReference type="NCBI Taxonomy" id="97028"/>
    <lineage>
        <taxon>Eukaryota</taxon>
        <taxon>Viridiplantae</taxon>
        <taxon>Streptophyta</taxon>
        <taxon>Embryophyta</taxon>
        <taxon>Tracheophyta</taxon>
        <taxon>Spermatophyta</taxon>
        <taxon>Magnoliopsida</taxon>
        <taxon>eudicotyledons</taxon>
        <taxon>Gunneridae</taxon>
        <taxon>Pentapetalae</taxon>
        <taxon>rosids</taxon>
        <taxon>fabids</taxon>
        <taxon>Fabales</taxon>
        <taxon>Fabaceae</taxon>
        <taxon>Papilionoideae</taxon>
        <taxon>50 kb inversion clade</taxon>
        <taxon>NPAAA clade</taxon>
        <taxon>Hologalegina</taxon>
        <taxon>IRL clade</taxon>
        <taxon>Trifolieae</taxon>
        <taxon>Trifolium</taxon>
    </lineage>
</organism>
<name>A0A392MH85_9FABA</name>
<gene>
    <name evidence="1" type="ORF">A2U01_0006442</name>
</gene>
<protein>
    <submittedName>
        <fullName evidence="1">Uncharacterized protein</fullName>
    </submittedName>
</protein>
<comment type="caution">
    <text evidence="1">The sequence shown here is derived from an EMBL/GenBank/DDBJ whole genome shotgun (WGS) entry which is preliminary data.</text>
</comment>
<proteinExistence type="predicted"/>
<evidence type="ECO:0000313" key="2">
    <source>
        <dbReference type="Proteomes" id="UP000265520"/>
    </source>
</evidence>
<evidence type="ECO:0000313" key="1">
    <source>
        <dbReference type="EMBL" id="MCH85594.1"/>
    </source>
</evidence>
<dbReference type="Proteomes" id="UP000265520">
    <property type="component" value="Unassembled WGS sequence"/>
</dbReference>
<accession>A0A392MH85</accession>
<reference evidence="1 2" key="1">
    <citation type="journal article" date="2018" name="Front. Plant Sci.">
        <title>Red Clover (Trifolium pratense) and Zigzag Clover (T. medium) - A Picture of Genomic Similarities and Differences.</title>
        <authorList>
            <person name="Dluhosova J."/>
            <person name="Istvanek J."/>
            <person name="Nedelnik J."/>
            <person name="Repkova J."/>
        </authorList>
    </citation>
    <scope>NUCLEOTIDE SEQUENCE [LARGE SCALE GENOMIC DNA]</scope>
    <source>
        <strain evidence="2">cv. 10/8</strain>
        <tissue evidence="1">Leaf</tissue>
    </source>
</reference>
<sequence>MRRINKVKVLSKTLQEESRATSDSEEKVLKQKTSSEQLAHRTDIFVLLLKNVNIIDLLQAFCPYCIKCT</sequence>
<keyword evidence="2" id="KW-1185">Reference proteome</keyword>
<dbReference type="AlphaFoldDB" id="A0A392MH85"/>